<accession>B3SE61</accession>
<keyword evidence="1" id="KW-0472">Membrane</keyword>
<feature type="transmembrane region" description="Helical" evidence="1">
    <location>
        <begin position="178"/>
        <end position="196"/>
    </location>
</feature>
<proteinExistence type="predicted"/>
<dbReference type="HOGENOM" id="CLU_1373831_0_0_1"/>
<organism evidence="2 3">
    <name type="scientific">Trichoplax adhaerens</name>
    <name type="common">Trichoplax reptans</name>
    <dbReference type="NCBI Taxonomy" id="10228"/>
    <lineage>
        <taxon>Eukaryota</taxon>
        <taxon>Metazoa</taxon>
        <taxon>Placozoa</taxon>
        <taxon>Uniplacotomia</taxon>
        <taxon>Trichoplacea</taxon>
        <taxon>Trichoplacidae</taxon>
        <taxon>Trichoplax</taxon>
    </lineage>
</organism>
<name>B3SE61_TRIAD</name>
<dbReference type="CTD" id="6759744"/>
<protein>
    <submittedName>
        <fullName evidence="2">Uncharacterized protein</fullName>
    </submittedName>
</protein>
<keyword evidence="3" id="KW-1185">Reference proteome</keyword>
<dbReference type="AlphaFoldDB" id="B3SE61"/>
<dbReference type="EMBL" id="DS985365">
    <property type="protein sequence ID" value="EDV18984.1"/>
    <property type="molecule type" value="Genomic_DNA"/>
</dbReference>
<keyword evidence="1" id="KW-0812">Transmembrane</keyword>
<dbReference type="GeneID" id="6759744"/>
<keyword evidence="1" id="KW-1133">Transmembrane helix</keyword>
<dbReference type="Proteomes" id="UP000009022">
    <property type="component" value="Unassembled WGS sequence"/>
</dbReference>
<dbReference type="InParanoid" id="B3SE61"/>
<evidence type="ECO:0000313" key="2">
    <source>
        <dbReference type="EMBL" id="EDV18984.1"/>
    </source>
</evidence>
<gene>
    <name evidence="2" type="ORF">TRIADDRAFT_62561</name>
</gene>
<sequence>MNSIGIGLKLKKFIARADPLVVLEGGLIQELARSISLNRTIAFLDHAAIALRDCIDYYCILYPVENYEIKKNTILDILNSTFDALYEMSQTFPDEAILELEDTAVETEIQETLYGLFQLIGDDYLSKIIGILSIRPYVMEVLDLLLSVDDRCLPIKVLRAVIEEIRSRPKLIKVLKNNYILSVFIFTYLIYFYYLFTMA</sequence>
<dbReference type="RefSeq" id="XP_002118530.1">
    <property type="nucleotide sequence ID" value="XM_002118494.1"/>
</dbReference>
<dbReference type="KEGG" id="tad:TRIADDRAFT_62561"/>
<reference evidence="2 3" key="1">
    <citation type="journal article" date="2008" name="Nature">
        <title>The Trichoplax genome and the nature of placozoans.</title>
        <authorList>
            <person name="Srivastava M."/>
            <person name="Begovic E."/>
            <person name="Chapman J."/>
            <person name="Putnam N.H."/>
            <person name="Hellsten U."/>
            <person name="Kawashima T."/>
            <person name="Kuo A."/>
            <person name="Mitros T."/>
            <person name="Salamov A."/>
            <person name="Carpenter M.L."/>
            <person name="Signorovitch A.Y."/>
            <person name="Moreno M.A."/>
            <person name="Kamm K."/>
            <person name="Grimwood J."/>
            <person name="Schmutz J."/>
            <person name="Shapiro H."/>
            <person name="Grigoriev I.V."/>
            <person name="Buss L.W."/>
            <person name="Schierwater B."/>
            <person name="Dellaporta S.L."/>
            <person name="Rokhsar D.S."/>
        </authorList>
    </citation>
    <scope>NUCLEOTIDE SEQUENCE [LARGE SCALE GENOMIC DNA]</scope>
    <source>
        <strain evidence="2 3">Grell-BS-1999</strain>
    </source>
</reference>
<evidence type="ECO:0000256" key="1">
    <source>
        <dbReference type="SAM" id="Phobius"/>
    </source>
</evidence>
<evidence type="ECO:0000313" key="3">
    <source>
        <dbReference type="Proteomes" id="UP000009022"/>
    </source>
</evidence>